<proteinExistence type="predicted"/>
<dbReference type="SUPFAM" id="SSF53335">
    <property type="entry name" value="S-adenosyl-L-methionine-dependent methyltransferases"/>
    <property type="match status" value="1"/>
</dbReference>
<protein>
    <recommendedName>
        <fullName evidence="1">Methyltransferase domain-containing protein</fullName>
    </recommendedName>
</protein>
<dbReference type="InterPro" id="IPR041698">
    <property type="entry name" value="Methyltransf_25"/>
</dbReference>
<name>X0UCC1_9ZZZZ</name>
<dbReference type="AlphaFoldDB" id="X0UCC1"/>
<feature type="non-terminal residue" evidence="2">
    <location>
        <position position="237"/>
    </location>
</feature>
<dbReference type="Pfam" id="PF13649">
    <property type="entry name" value="Methyltransf_25"/>
    <property type="match status" value="1"/>
</dbReference>
<reference evidence="2" key="1">
    <citation type="journal article" date="2014" name="Front. Microbiol.">
        <title>High frequency of phylogenetically diverse reductive dehalogenase-homologous genes in deep subseafloor sedimentary metagenomes.</title>
        <authorList>
            <person name="Kawai M."/>
            <person name="Futagami T."/>
            <person name="Toyoda A."/>
            <person name="Takaki Y."/>
            <person name="Nishi S."/>
            <person name="Hori S."/>
            <person name="Arai W."/>
            <person name="Tsubouchi T."/>
            <person name="Morono Y."/>
            <person name="Uchiyama I."/>
            <person name="Ito T."/>
            <person name="Fujiyama A."/>
            <person name="Inagaki F."/>
            <person name="Takami H."/>
        </authorList>
    </citation>
    <scope>NUCLEOTIDE SEQUENCE</scope>
    <source>
        <strain evidence="2">Expedition CK06-06</strain>
    </source>
</reference>
<sequence length="237" mass="26219">MKVKCGFLTVLVFLLGTSFLSAASTEEAGQILDATGLKGGLVVHIGCGDGRLTAALYANDSYLVHGLDRDMKNVEQARDYIKSIGLYGKVSVEQWKGKHLPYIDNLVNLVVSENLDSVSMDEVKRILCPNGVAYIKRGGKWTKTVKPRPKEIDDWTHYLHDSSNNAVSHDTVVGPPRRMQWVGSPRYARHHDRMSSVSAAVTAGGRVFYIFDEAPRFSILIPPEWSLIARDAFNGTI</sequence>
<comment type="caution">
    <text evidence="2">The sequence shown here is derived from an EMBL/GenBank/DDBJ whole genome shotgun (WGS) entry which is preliminary data.</text>
</comment>
<dbReference type="CDD" id="cd02440">
    <property type="entry name" value="AdoMet_MTases"/>
    <property type="match status" value="1"/>
</dbReference>
<organism evidence="2">
    <name type="scientific">marine sediment metagenome</name>
    <dbReference type="NCBI Taxonomy" id="412755"/>
    <lineage>
        <taxon>unclassified sequences</taxon>
        <taxon>metagenomes</taxon>
        <taxon>ecological metagenomes</taxon>
    </lineage>
</organism>
<evidence type="ECO:0000259" key="1">
    <source>
        <dbReference type="Pfam" id="PF13649"/>
    </source>
</evidence>
<dbReference type="Gene3D" id="3.40.50.150">
    <property type="entry name" value="Vaccinia Virus protein VP39"/>
    <property type="match status" value="1"/>
</dbReference>
<evidence type="ECO:0000313" key="2">
    <source>
        <dbReference type="EMBL" id="GAF98017.1"/>
    </source>
</evidence>
<dbReference type="EMBL" id="BARS01010861">
    <property type="protein sequence ID" value="GAF98017.1"/>
    <property type="molecule type" value="Genomic_DNA"/>
</dbReference>
<accession>X0UCC1</accession>
<dbReference type="InterPro" id="IPR029063">
    <property type="entry name" value="SAM-dependent_MTases_sf"/>
</dbReference>
<feature type="domain" description="Methyltransferase" evidence="1">
    <location>
        <begin position="42"/>
        <end position="130"/>
    </location>
</feature>
<gene>
    <name evidence="2" type="ORF">S01H1_19969</name>
</gene>